<dbReference type="AlphaFoldDB" id="A0A246HJ23"/>
<evidence type="ECO:0000256" key="2">
    <source>
        <dbReference type="SAM" id="SignalP"/>
    </source>
</evidence>
<dbReference type="Proteomes" id="UP000198157">
    <property type="component" value="Unassembled WGS sequence"/>
</dbReference>
<dbReference type="PANTHER" id="PTHR39600">
    <property type="entry name" value="PEPTIDASE INHIBITOR I78 FAMILY PROTEIN"/>
    <property type="match status" value="1"/>
</dbReference>
<feature type="compositionally biased region" description="Low complexity" evidence="1">
    <location>
        <begin position="24"/>
        <end position="45"/>
    </location>
</feature>
<feature type="region of interest" description="Disordered" evidence="1">
    <location>
        <begin position="22"/>
        <end position="50"/>
    </location>
</feature>
<dbReference type="PANTHER" id="PTHR39600:SF1">
    <property type="entry name" value="PEPTIDASE INHIBITOR I78 FAMILY PROTEIN"/>
    <property type="match status" value="1"/>
</dbReference>
<feature type="signal peptide" evidence="2">
    <location>
        <begin position="1"/>
        <end position="19"/>
    </location>
</feature>
<protein>
    <recommendedName>
        <fullName evidence="5">Peptidase inhibitor I78 family protein</fullName>
    </recommendedName>
</protein>
<evidence type="ECO:0000313" key="3">
    <source>
        <dbReference type="EMBL" id="OWQ50753.1"/>
    </source>
</evidence>
<dbReference type="Gene3D" id="3.30.10.10">
    <property type="entry name" value="Trypsin Inhibitor V, subunit A"/>
    <property type="match status" value="1"/>
</dbReference>
<dbReference type="Pfam" id="PF11720">
    <property type="entry name" value="Inhibitor_I78"/>
    <property type="match status" value="1"/>
</dbReference>
<dbReference type="OrthoDB" id="6049927at2"/>
<gene>
    <name evidence="3" type="ORF">CEE60_16685</name>
</gene>
<evidence type="ECO:0000313" key="4">
    <source>
        <dbReference type="Proteomes" id="UP000198157"/>
    </source>
</evidence>
<accession>A0A246HJ23</accession>
<dbReference type="EMBL" id="NIVS01000048">
    <property type="protein sequence ID" value="OWQ50753.1"/>
    <property type="molecule type" value="Genomic_DNA"/>
</dbReference>
<organism evidence="3 4">
    <name type="scientific">Stenotrophomonas maltophilia</name>
    <name type="common">Pseudomonas maltophilia</name>
    <name type="synonym">Xanthomonas maltophilia</name>
    <dbReference type="NCBI Taxonomy" id="40324"/>
    <lineage>
        <taxon>Bacteria</taxon>
        <taxon>Pseudomonadati</taxon>
        <taxon>Pseudomonadota</taxon>
        <taxon>Gammaproteobacteria</taxon>
        <taxon>Lysobacterales</taxon>
        <taxon>Lysobacteraceae</taxon>
        <taxon>Stenotrophomonas</taxon>
        <taxon>Stenotrophomonas maltophilia group</taxon>
    </lineage>
</organism>
<evidence type="ECO:0008006" key="5">
    <source>
        <dbReference type="Google" id="ProtNLM"/>
    </source>
</evidence>
<keyword evidence="2" id="KW-0732">Signal</keyword>
<dbReference type="InterPro" id="IPR021719">
    <property type="entry name" value="Prot_inh_I78"/>
</dbReference>
<comment type="caution">
    <text evidence="3">The sequence shown here is derived from an EMBL/GenBank/DDBJ whole genome shotgun (WGS) entry which is preliminary data.</text>
</comment>
<sequence>MRLNLLFALGCALPLAACSHPGKTAGTPADSPTSTAPPAVAGSASQCDPEKLTGLTGQTATEAVIQKAVKDSGARNARVLKPGMAMTMDFREDRLSIEVDAQNRIVRANCG</sequence>
<proteinExistence type="predicted"/>
<reference evidence="3 4" key="1">
    <citation type="submission" date="2017-06" db="EMBL/GenBank/DDBJ databases">
        <authorList>
            <person name="Kim H.J."/>
            <person name="Triplett B.A."/>
        </authorList>
    </citation>
    <scope>NUCLEOTIDE SEQUENCE [LARGE SCALE GENOMIC DNA]</scope>
    <source>
        <strain evidence="3 4">13146</strain>
    </source>
</reference>
<name>A0A246HJ23_STEMA</name>
<evidence type="ECO:0000256" key="1">
    <source>
        <dbReference type="SAM" id="MobiDB-lite"/>
    </source>
</evidence>
<feature type="chain" id="PRO_5012286638" description="Peptidase inhibitor I78 family protein" evidence="2">
    <location>
        <begin position="20"/>
        <end position="111"/>
    </location>
</feature>